<dbReference type="Proteomes" id="UP000255328">
    <property type="component" value="Unassembled WGS sequence"/>
</dbReference>
<dbReference type="InterPro" id="IPR002797">
    <property type="entry name" value="Polysacc_synth"/>
</dbReference>
<protein>
    <submittedName>
        <fullName evidence="7">O-antigen transporter</fullName>
    </submittedName>
</protein>
<keyword evidence="3 6" id="KW-0812">Transmembrane</keyword>
<name>A0A377GW15_9FUSO</name>
<evidence type="ECO:0000256" key="4">
    <source>
        <dbReference type="ARBA" id="ARBA00022989"/>
    </source>
</evidence>
<feature type="transmembrane region" description="Helical" evidence="6">
    <location>
        <begin position="252"/>
        <end position="272"/>
    </location>
</feature>
<keyword evidence="2" id="KW-1003">Cell membrane</keyword>
<dbReference type="OrthoDB" id="9815702at2"/>
<evidence type="ECO:0000256" key="1">
    <source>
        <dbReference type="ARBA" id="ARBA00004651"/>
    </source>
</evidence>
<dbReference type="EMBL" id="UGGU01000003">
    <property type="protein sequence ID" value="STO30814.1"/>
    <property type="molecule type" value="Genomic_DNA"/>
</dbReference>
<keyword evidence="8" id="KW-1185">Reference proteome</keyword>
<dbReference type="GO" id="GO:0005886">
    <property type="term" value="C:plasma membrane"/>
    <property type="evidence" value="ECO:0007669"/>
    <property type="project" value="UniProtKB-SubCell"/>
</dbReference>
<comment type="subcellular location">
    <subcellularLocation>
        <location evidence="1">Cell membrane</location>
        <topology evidence="1">Multi-pass membrane protein</topology>
    </subcellularLocation>
</comment>
<feature type="transmembrane region" description="Helical" evidence="6">
    <location>
        <begin position="293"/>
        <end position="318"/>
    </location>
</feature>
<feature type="transmembrane region" description="Helical" evidence="6">
    <location>
        <begin position="116"/>
        <end position="135"/>
    </location>
</feature>
<evidence type="ECO:0000256" key="3">
    <source>
        <dbReference type="ARBA" id="ARBA00022692"/>
    </source>
</evidence>
<evidence type="ECO:0000256" key="6">
    <source>
        <dbReference type="SAM" id="Phobius"/>
    </source>
</evidence>
<dbReference type="PANTHER" id="PTHR30250:SF11">
    <property type="entry name" value="O-ANTIGEN TRANSPORTER-RELATED"/>
    <property type="match status" value="1"/>
</dbReference>
<feature type="transmembrane region" description="Helical" evidence="6">
    <location>
        <begin position="419"/>
        <end position="437"/>
    </location>
</feature>
<feature type="transmembrane region" description="Helical" evidence="6">
    <location>
        <begin position="142"/>
        <end position="163"/>
    </location>
</feature>
<dbReference type="Pfam" id="PF01943">
    <property type="entry name" value="Polysacc_synt"/>
    <property type="match status" value="1"/>
</dbReference>
<feature type="transmembrane region" description="Helical" evidence="6">
    <location>
        <begin position="169"/>
        <end position="189"/>
    </location>
</feature>
<dbReference type="InterPro" id="IPR050833">
    <property type="entry name" value="Poly_Biosynth_Transport"/>
</dbReference>
<feature type="transmembrane region" description="Helical" evidence="6">
    <location>
        <begin position="330"/>
        <end position="350"/>
    </location>
</feature>
<organism evidence="7 8">
    <name type="scientific">Fusobacterium necrogenes</name>
    <dbReference type="NCBI Taxonomy" id="858"/>
    <lineage>
        <taxon>Bacteria</taxon>
        <taxon>Fusobacteriati</taxon>
        <taxon>Fusobacteriota</taxon>
        <taxon>Fusobacteriia</taxon>
        <taxon>Fusobacteriales</taxon>
        <taxon>Fusobacteriaceae</taxon>
        <taxon>Fusobacterium</taxon>
    </lineage>
</organism>
<keyword evidence="4 6" id="KW-1133">Transmembrane helix</keyword>
<evidence type="ECO:0000256" key="5">
    <source>
        <dbReference type="ARBA" id="ARBA00023136"/>
    </source>
</evidence>
<feature type="transmembrane region" description="Helical" evidence="6">
    <location>
        <begin position="443"/>
        <end position="464"/>
    </location>
</feature>
<feature type="transmembrane region" description="Helical" evidence="6">
    <location>
        <begin position="82"/>
        <end position="104"/>
    </location>
</feature>
<dbReference type="RefSeq" id="WP_115268565.1">
    <property type="nucleotide sequence ID" value="NZ_UGGU01000003.1"/>
</dbReference>
<evidence type="ECO:0000313" key="7">
    <source>
        <dbReference type="EMBL" id="STO30814.1"/>
    </source>
</evidence>
<dbReference type="PANTHER" id="PTHR30250">
    <property type="entry name" value="PST FAMILY PREDICTED COLANIC ACID TRANSPORTER"/>
    <property type="match status" value="1"/>
</dbReference>
<evidence type="ECO:0000256" key="2">
    <source>
        <dbReference type="ARBA" id="ARBA00022475"/>
    </source>
</evidence>
<feature type="transmembrane region" description="Helical" evidence="6">
    <location>
        <begin position="210"/>
        <end position="232"/>
    </location>
</feature>
<reference evidence="7 8" key="1">
    <citation type="submission" date="2018-06" db="EMBL/GenBank/DDBJ databases">
        <authorList>
            <consortium name="Pathogen Informatics"/>
            <person name="Doyle S."/>
        </authorList>
    </citation>
    <scope>NUCLEOTIDE SEQUENCE [LARGE SCALE GENOMIC DNA]</scope>
    <source>
        <strain evidence="7 8">NCTC10723</strain>
    </source>
</reference>
<dbReference type="AlphaFoldDB" id="A0A377GW15"/>
<dbReference type="CDD" id="cd13128">
    <property type="entry name" value="MATE_Wzx_like"/>
    <property type="match status" value="1"/>
</dbReference>
<feature type="transmembrane region" description="Helical" evidence="6">
    <location>
        <begin position="357"/>
        <end position="377"/>
    </location>
</feature>
<sequence>MKINSVKINFLLNTTRMLLGIVFVLLTTPYVTRVLGVENLGKVDYINSVITYFLLFTALGIPNYGLREVARCREDKRKLSKIVFELGIILFITTIIGYVVLLIFLYNTRLLELKNLVLIMSINLIFTNIGFEWFYQGIENQIYITIRYIIVRFICLILLFFLVKNSNDYLKYGFIIVLINSGSNILNFINLRKYISFKEIKYKELEILKHIKPILIIFSASIATSIYLQLDIVMIGNIDKSSVALYNVPNKIIRLILTIVTALGVVMLPRVSNSYQKNDIENYKKYLNYSLNYILMLSLPALTGIVLLSKNIILIMAGEKFLSSIKTMNILAIIIFIVGIAYFLGYQLLYPRGLERYYTYSVAIAAIVNFVFNYIMIPKYLQNGAAIGTVIAESIGVIMMLYFSRSILREINFFSIKRLKYFTAAIMMGIVVYMITLQNFNNIVTIIYSIIVGIIVYFFTLFIMKEEYTQEGIKLLKKKFKKRS</sequence>
<accession>A0A377GW15</accession>
<gene>
    <name evidence="7" type="primary">rfbX</name>
    <name evidence="7" type="ORF">NCTC10723_00244</name>
</gene>
<keyword evidence="5 6" id="KW-0472">Membrane</keyword>
<feature type="transmembrane region" description="Helical" evidence="6">
    <location>
        <begin position="46"/>
        <end position="66"/>
    </location>
</feature>
<feature type="transmembrane region" description="Helical" evidence="6">
    <location>
        <begin position="383"/>
        <end position="403"/>
    </location>
</feature>
<proteinExistence type="predicted"/>
<evidence type="ECO:0000313" key="8">
    <source>
        <dbReference type="Proteomes" id="UP000255328"/>
    </source>
</evidence>